<evidence type="ECO:0000313" key="16">
    <source>
        <dbReference type="Proteomes" id="UP000683246"/>
    </source>
</evidence>
<evidence type="ECO:0000259" key="13">
    <source>
        <dbReference type="PROSITE" id="PS50110"/>
    </source>
</evidence>
<dbReference type="InterPro" id="IPR001789">
    <property type="entry name" value="Sig_transdc_resp-reg_receiver"/>
</dbReference>
<comment type="subcellular location">
    <subcellularLocation>
        <location evidence="1">Cytoplasm</location>
    </subcellularLocation>
</comment>
<dbReference type="Gene3D" id="1.10.10.60">
    <property type="entry name" value="Homeodomain-like"/>
    <property type="match status" value="2"/>
</dbReference>
<feature type="domain" description="Response regulatory" evidence="13">
    <location>
        <begin position="3"/>
        <end position="120"/>
    </location>
</feature>
<keyword evidence="16" id="KW-1185">Reference proteome</keyword>
<feature type="domain" description="GGDEF" evidence="14">
    <location>
        <begin position="181"/>
        <end position="316"/>
    </location>
</feature>
<keyword evidence="6" id="KW-0805">Transcription regulation</keyword>
<dbReference type="PANTHER" id="PTHR42713">
    <property type="entry name" value="HISTIDINE KINASE-RELATED"/>
    <property type="match status" value="1"/>
</dbReference>
<evidence type="ECO:0000313" key="15">
    <source>
        <dbReference type="EMBL" id="QUI24031.1"/>
    </source>
</evidence>
<dbReference type="PROSITE" id="PS50887">
    <property type="entry name" value="GGDEF"/>
    <property type="match status" value="1"/>
</dbReference>
<keyword evidence="8" id="KW-0804">Transcription</keyword>
<evidence type="ECO:0000256" key="7">
    <source>
        <dbReference type="ARBA" id="ARBA00023125"/>
    </source>
</evidence>
<evidence type="ECO:0000256" key="4">
    <source>
        <dbReference type="ARBA" id="ARBA00022553"/>
    </source>
</evidence>
<feature type="domain" description="HTH araC/xylS-type" evidence="12">
    <location>
        <begin position="441"/>
        <end position="539"/>
    </location>
</feature>
<accession>A0A8J8MM36</accession>
<dbReference type="PROSITE" id="PS01124">
    <property type="entry name" value="HTH_ARAC_FAMILY_2"/>
    <property type="match status" value="1"/>
</dbReference>
<keyword evidence="11" id="KW-0175">Coiled coil</keyword>
<name>A0A8J8MM36_9FIRM</name>
<dbReference type="PROSITE" id="PS50110">
    <property type="entry name" value="RESPONSE_REGULATORY"/>
    <property type="match status" value="1"/>
</dbReference>
<dbReference type="SMART" id="SM00448">
    <property type="entry name" value="REC"/>
    <property type="match status" value="1"/>
</dbReference>
<evidence type="ECO:0000259" key="12">
    <source>
        <dbReference type="PROSITE" id="PS01124"/>
    </source>
</evidence>
<dbReference type="InterPro" id="IPR018062">
    <property type="entry name" value="HTH_AraC-typ_CS"/>
</dbReference>
<dbReference type="SUPFAM" id="SSF52172">
    <property type="entry name" value="CheY-like"/>
    <property type="match status" value="1"/>
</dbReference>
<organism evidence="15 16">
    <name type="scientific">Vallitalea pronyensis</name>
    <dbReference type="NCBI Taxonomy" id="1348613"/>
    <lineage>
        <taxon>Bacteria</taxon>
        <taxon>Bacillati</taxon>
        <taxon>Bacillota</taxon>
        <taxon>Clostridia</taxon>
        <taxon>Lachnospirales</taxon>
        <taxon>Vallitaleaceae</taxon>
        <taxon>Vallitalea</taxon>
    </lineage>
</organism>
<dbReference type="InterPro" id="IPR051552">
    <property type="entry name" value="HptR"/>
</dbReference>
<evidence type="ECO:0000256" key="2">
    <source>
        <dbReference type="ARBA" id="ARBA00018672"/>
    </source>
</evidence>
<dbReference type="RefSeq" id="WP_212694723.1">
    <property type="nucleotide sequence ID" value="NZ_CP058649.1"/>
</dbReference>
<sequence>MYKVLIVDDDFPVRVLLKQMIDWEEEGFEIVAEAIDGEEALEKIEFHKPDIAIVDIGMPIMNGVELIKALQERSIACKVIVLSCHDDFQYVHEAMKLGAEEYILKNLVTEERLREVLSQIKQAIQEEKREKQESQQLKRWANRGMWELKQDYLQQILRGISINKLKMEQLIQELSMGISKYNNVLLLLEIDHYEDVLNKLSEEEDQKLFNFSIRNVAEEVLQTVAKGEVLELGGAHIALIIDVENEKSEFAIKEKMNDLAIKLRGSINRYLDIQVSMVITEKSHQLFDLFHLYEKALITMLVKFYEGENHIFCTNNYNNAINHQHMLHVKLLDKRIEQYIKTADRKGIDNLLDDLSDQAIEKGITPNKVIRFWLDMHTILERFSRKYNLDIARLLDGSMAKAIQKSETIHELKHIVMDVVEEMIQYFHNLHGKQVTNESVKEVMYYVGCNYMHDITLSMVADHIQMNMAYLSHLFKQEVGESFVDYLKHIRIDKAKYLLEHTNESINSVASQVGFYDRRYFSKIFKKLEGINPTAYKRKIE</sequence>
<dbReference type="GO" id="GO:0005737">
    <property type="term" value="C:cytoplasm"/>
    <property type="evidence" value="ECO:0007669"/>
    <property type="project" value="UniProtKB-SubCell"/>
</dbReference>
<dbReference type="KEGG" id="vpy:HZI73_17785"/>
<keyword evidence="4 10" id="KW-0597">Phosphoprotein</keyword>
<evidence type="ECO:0000256" key="10">
    <source>
        <dbReference type="PROSITE-ProRule" id="PRU00169"/>
    </source>
</evidence>
<dbReference type="Gene3D" id="3.40.50.2300">
    <property type="match status" value="1"/>
</dbReference>
<feature type="coiled-coil region" evidence="11">
    <location>
        <begin position="110"/>
        <end position="137"/>
    </location>
</feature>
<dbReference type="Pfam" id="PF12833">
    <property type="entry name" value="HTH_18"/>
    <property type="match status" value="1"/>
</dbReference>
<gene>
    <name evidence="15" type="ORF">HZI73_17785</name>
</gene>
<evidence type="ECO:0000256" key="6">
    <source>
        <dbReference type="ARBA" id="ARBA00023015"/>
    </source>
</evidence>
<dbReference type="InterPro" id="IPR011006">
    <property type="entry name" value="CheY-like_superfamily"/>
</dbReference>
<evidence type="ECO:0000256" key="9">
    <source>
        <dbReference type="ARBA" id="ARBA00024867"/>
    </source>
</evidence>
<dbReference type="SUPFAM" id="SSF46689">
    <property type="entry name" value="Homeodomain-like"/>
    <property type="match status" value="2"/>
</dbReference>
<keyword evidence="5" id="KW-0902">Two-component regulatory system</keyword>
<dbReference type="GO" id="GO:0043565">
    <property type="term" value="F:sequence-specific DNA binding"/>
    <property type="evidence" value="ECO:0007669"/>
    <property type="project" value="InterPro"/>
</dbReference>
<dbReference type="EMBL" id="CP058649">
    <property type="protein sequence ID" value="QUI24031.1"/>
    <property type="molecule type" value="Genomic_DNA"/>
</dbReference>
<feature type="modified residue" description="4-aspartylphosphate" evidence="10">
    <location>
        <position position="55"/>
    </location>
</feature>
<dbReference type="InterPro" id="IPR009057">
    <property type="entry name" value="Homeodomain-like_sf"/>
</dbReference>
<dbReference type="AlphaFoldDB" id="A0A8J8MM36"/>
<dbReference type="InterPro" id="IPR000160">
    <property type="entry name" value="GGDEF_dom"/>
</dbReference>
<dbReference type="GO" id="GO:0003700">
    <property type="term" value="F:DNA-binding transcription factor activity"/>
    <property type="evidence" value="ECO:0007669"/>
    <property type="project" value="InterPro"/>
</dbReference>
<keyword evidence="3" id="KW-0963">Cytoplasm</keyword>
<evidence type="ECO:0000256" key="11">
    <source>
        <dbReference type="SAM" id="Coils"/>
    </source>
</evidence>
<evidence type="ECO:0000256" key="3">
    <source>
        <dbReference type="ARBA" id="ARBA00022490"/>
    </source>
</evidence>
<evidence type="ECO:0000256" key="8">
    <source>
        <dbReference type="ARBA" id="ARBA00023163"/>
    </source>
</evidence>
<dbReference type="GO" id="GO:0000160">
    <property type="term" value="P:phosphorelay signal transduction system"/>
    <property type="evidence" value="ECO:0007669"/>
    <property type="project" value="UniProtKB-KW"/>
</dbReference>
<evidence type="ECO:0000256" key="1">
    <source>
        <dbReference type="ARBA" id="ARBA00004496"/>
    </source>
</evidence>
<dbReference type="PANTHER" id="PTHR42713:SF3">
    <property type="entry name" value="TRANSCRIPTIONAL REGULATORY PROTEIN HPTR"/>
    <property type="match status" value="1"/>
</dbReference>
<evidence type="ECO:0000259" key="14">
    <source>
        <dbReference type="PROSITE" id="PS50887"/>
    </source>
</evidence>
<dbReference type="SMART" id="SM00342">
    <property type="entry name" value="HTH_ARAC"/>
    <property type="match status" value="1"/>
</dbReference>
<keyword evidence="7" id="KW-0238">DNA-binding</keyword>
<dbReference type="PROSITE" id="PS00041">
    <property type="entry name" value="HTH_ARAC_FAMILY_1"/>
    <property type="match status" value="1"/>
</dbReference>
<dbReference type="Proteomes" id="UP000683246">
    <property type="component" value="Chromosome"/>
</dbReference>
<protein>
    <recommendedName>
        <fullName evidence="2">Stage 0 sporulation protein A homolog</fullName>
    </recommendedName>
</protein>
<dbReference type="CDD" id="cd17536">
    <property type="entry name" value="REC_YesN-like"/>
    <property type="match status" value="1"/>
</dbReference>
<reference evidence="15" key="1">
    <citation type="submission" date="2020-07" db="EMBL/GenBank/DDBJ databases">
        <title>Vallitalea pronyensis genome.</title>
        <authorList>
            <person name="Postec A."/>
        </authorList>
    </citation>
    <scope>NUCLEOTIDE SEQUENCE</scope>
    <source>
        <strain evidence="15">FatNI3</strain>
    </source>
</reference>
<dbReference type="Pfam" id="PF00072">
    <property type="entry name" value="Response_reg"/>
    <property type="match status" value="1"/>
</dbReference>
<dbReference type="InterPro" id="IPR018060">
    <property type="entry name" value="HTH_AraC"/>
</dbReference>
<comment type="function">
    <text evidence="9">May play the central regulatory role in sporulation. It may be an element of the effector pathway responsible for the activation of sporulation genes in response to nutritional stress. Spo0A may act in concert with spo0H (a sigma factor) to control the expression of some genes that are critical to the sporulation process.</text>
</comment>
<proteinExistence type="predicted"/>
<evidence type="ECO:0000256" key="5">
    <source>
        <dbReference type="ARBA" id="ARBA00023012"/>
    </source>
</evidence>